<dbReference type="GO" id="GO:0009740">
    <property type="term" value="P:gibberellic acid mediated signaling pathway"/>
    <property type="evidence" value="ECO:0007669"/>
    <property type="project" value="UniProtKB-UniRule"/>
</dbReference>
<dbReference type="Pfam" id="PF12041">
    <property type="entry name" value="DELLA"/>
    <property type="match status" value="1"/>
</dbReference>
<dbReference type="GO" id="GO:0043565">
    <property type="term" value="F:sequence-specific DNA binding"/>
    <property type="evidence" value="ECO:0000318"/>
    <property type="project" value="GO_Central"/>
</dbReference>
<sequence length="566" mass="62214">MAAYRSEGTAANIWFDPTAKSAEIEVRLAEAGYLGRVADLQQVYRPDERRTVFSPDPQIIQFSDSSTIIHGNNPSDLSGWVDSMLSQISTPAMPPLLSSAPSEDERQQIQSNPFQFCQTSTVQVPSVTYQSQVPQMDLDSGIQLVHLLMTCGESVQRDDTPMAISVIDEMRSILLSNNINTTFGIGKVAGYFIDALTRRLFTSGGGSSSCCCDFFSTVESEILYQNFYEACPYLKFAHFTANQAILEAFDGHDCVHVIDFSLMHGLQWPALIQALALRPGGPPFLRITGIGPPSSDGRDSLREIGLRLADLARSIGVRFAFRGVAANRLDDVKPWMLHVAAGPAAKEVVAVNSVMQLHRLLTDDVDNDATSINSVLGWIHDLKPKIITLVEQEADHNNKNFMDRFTESLFYYSTMFDSLDAGGGNNEQRGLAEVYLQREICNVLCCEGASRTERHEPLTKWRARMSGAGFKTRHLGSNAYKQASMLLTLFSGDGYCVEEIDGCLMLGWHSRPLISASAWRIGDDVRNSNCSTDDNSTLMMNNNNNGGSSTTNSSSSTSSNNNINSN</sequence>
<dbReference type="PROSITE" id="PS50985">
    <property type="entry name" value="GRAS"/>
    <property type="match status" value="1"/>
</dbReference>
<feature type="region of interest" description="VHIID" evidence="3">
    <location>
        <begin position="224"/>
        <end position="289"/>
    </location>
</feature>
<organism evidence="7 8">
    <name type="scientific">Zostera marina</name>
    <name type="common">Eelgrass</name>
    <dbReference type="NCBI Taxonomy" id="29655"/>
    <lineage>
        <taxon>Eukaryota</taxon>
        <taxon>Viridiplantae</taxon>
        <taxon>Streptophyta</taxon>
        <taxon>Embryophyta</taxon>
        <taxon>Tracheophyta</taxon>
        <taxon>Spermatophyta</taxon>
        <taxon>Magnoliopsida</taxon>
        <taxon>Liliopsida</taxon>
        <taxon>Zosteraceae</taxon>
        <taxon>Zostera</taxon>
    </lineage>
</organism>
<protein>
    <recommendedName>
        <fullName evidence="4">DELLA protein</fullName>
    </recommendedName>
</protein>
<dbReference type="OMA" id="MTCAESV"/>
<keyword evidence="8" id="KW-1185">Reference proteome</keyword>
<evidence type="ECO:0000256" key="4">
    <source>
        <dbReference type="RuleBase" id="RU367159"/>
    </source>
</evidence>
<dbReference type="AlphaFoldDB" id="A0A0K9PLB6"/>
<feature type="compositionally biased region" description="Low complexity" evidence="5">
    <location>
        <begin position="535"/>
        <end position="566"/>
    </location>
</feature>
<keyword evidence="4" id="KW-0539">Nucleus</keyword>
<dbReference type="Pfam" id="PF03514">
    <property type="entry name" value="GRAS"/>
    <property type="match status" value="1"/>
</dbReference>
<comment type="function">
    <text evidence="4">Transcriptional regulator that acts as a repressor of the gibberellin (GA) signaling pathway. Probably acts by participating in large multiprotein complexes that repress transcription of GA-inducible genes.</text>
</comment>
<feature type="short sequence motif" description="LXXLL motif" evidence="3">
    <location>
        <begin position="357"/>
        <end position="361"/>
    </location>
</feature>
<comment type="subcellular location">
    <subcellularLocation>
        <location evidence="4">Nucleus</location>
    </subcellularLocation>
</comment>
<keyword evidence="2 4" id="KW-0804">Transcription</keyword>
<feature type="region of interest" description="Disordered" evidence="5">
    <location>
        <begin position="532"/>
        <end position="566"/>
    </location>
</feature>
<keyword evidence="1 4" id="KW-0805">Transcription regulation</keyword>
<dbReference type="PANTHER" id="PTHR31636">
    <property type="entry name" value="OSJNBA0084A10.13 PROTEIN-RELATED"/>
    <property type="match status" value="1"/>
</dbReference>
<comment type="caution">
    <text evidence="7">The sequence shown here is derived from an EMBL/GenBank/DDBJ whole genome shotgun (WGS) entry which is preliminary data.</text>
</comment>
<evidence type="ECO:0000259" key="6">
    <source>
        <dbReference type="Pfam" id="PF12041"/>
    </source>
</evidence>
<evidence type="ECO:0000313" key="8">
    <source>
        <dbReference type="Proteomes" id="UP000036987"/>
    </source>
</evidence>
<feature type="short sequence motif" description="VHIID" evidence="3">
    <location>
        <begin position="255"/>
        <end position="259"/>
    </location>
</feature>
<evidence type="ECO:0000256" key="5">
    <source>
        <dbReference type="SAM" id="MobiDB-lite"/>
    </source>
</evidence>
<comment type="similarity">
    <text evidence="4">Belongs to the GRAS family. DELLA subfamily.</text>
</comment>
<dbReference type="GO" id="GO:0003700">
    <property type="term" value="F:DNA-binding transcription factor activity"/>
    <property type="evidence" value="ECO:0000318"/>
    <property type="project" value="GO_Central"/>
</dbReference>
<evidence type="ECO:0000256" key="2">
    <source>
        <dbReference type="ARBA" id="ARBA00023163"/>
    </source>
</evidence>
<gene>
    <name evidence="7" type="ORF">ZOSMA_208G00370</name>
</gene>
<evidence type="ECO:0000313" key="7">
    <source>
        <dbReference type="EMBL" id="KMZ69744.1"/>
    </source>
</evidence>
<dbReference type="GO" id="GO:0005634">
    <property type="term" value="C:nucleus"/>
    <property type="evidence" value="ECO:0000318"/>
    <property type="project" value="GO_Central"/>
</dbReference>
<name>A0A0K9PLB6_ZOSMR</name>
<comment type="caution">
    <text evidence="3">Lacks conserved residue(s) required for the propagation of feature annotation.</text>
</comment>
<evidence type="ECO:0000256" key="1">
    <source>
        <dbReference type="ARBA" id="ARBA00023015"/>
    </source>
</evidence>
<feature type="domain" description="Transcriptional factor DELLA N-terminal" evidence="6">
    <location>
        <begin position="28"/>
        <end position="91"/>
    </location>
</feature>
<keyword evidence="4" id="KW-0939">Gibberellin signaling pathway</keyword>
<dbReference type="Proteomes" id="UP000036987">
    <property type="component" value="Unassembled WGS sequence"/>
</dbReference>
<accession>A0A0K9PLB6</accession>
<dbReference type="InterPro" id="IPR005202">
    <property type="entry name" value="TF_GRAS"/>
</dbReference>
<dbReference type="GO" id="GO:0006355">
    <property type="term" value="P:regulation of DNA-templated transcription"/>
    <property type="evidence" value="ECO:0000318"/>
    <property type="project" value="GO_Central"/>
</dbReference>
<feature type="region of interest" description="Leucine repeat II (LRII)" evidence="3">
    <location>
        <begin position="303"/>
        <end position="335"/>
    </location>
</feature>
<dbReference type="STRING" id="29655.A0A0K9PLB6"/>
<proteinExistence type="inferred from homology"/>
<feature type="region of interest" description="SAW" evidence="3">
    <location>
        <begin position="445"/>
        <end position="520"/>
    </location>
</feature>
<dbReference type="EMBL" id="LFYR01000753">
    <property type="protein sequence ID" value="KMZ69744.1"/>
    <property type="molecule type" value="Genomic_DNA"/>
</dbReference>
<evidence type="ECO:0000256" key="3">
    <source>
        <dbReference type="PROSITE-ProRule" id="PRU01191"/>
    </source>
</evidence>
<dbReference type="InterPro" id="IPR021914">
    <property type="entry name" value="TF_DELLA_N"/>
</dbReference>
<dbReference type="OrthoDB" id="1869514at2759"/>
<reference evidence="8" key="1">
    <citation type="journal article" date="2016" name="Nature">
        <title>The genome of the seagrass Zostera marina reveals angiosperm adaptation to the sea.</title>
        <authorList>
            <person name="Olsen J.L."/>
            <person name="Rouze P."/>
            <person name="Verhelst B."/>
            <person name="Lin Y.-C."/>
            <person name="Bayer T."/>
            <person name="Collen J."/>
            <person name="Dattolo E."/>
            <person name="De Paoli E."/>
            <person name="Dittami S."/>
            <person name="Maumus F."/>
            <person name="Michel G."/>
            <person name="Kersting A."/>
            <person name="Lauritano C."/>
            <person name="Lohaus R."/>
            <person name="Toepel M."/>
            <person name="Tonon T."/>
            <person name="Vanneste K."/>
            <person name="Amirebrahimi M."/>
            <person name="Brakel J."/>
            <person name="Bostroem C."/>
            <person name="Chovatia M."/>
            <person name="Grimwood J."/>
            <person name="Jenkins J.W."/>
            <person name="Jueterbock A."/>
            <person name="Mraz A."/>
            <person name="Stam W.T."/>
            <person name="Tice H."/>
            <person name="Bornberg-Bauer E."/>
            <person name="Green P.J."/>
            <person name="Pearson G.A."/>
            <person name="Procaccini G."/>
            <person name="Duarte C.M."/>
            <person name="Schmutz J."/>
            <person name="Reusch T.B.H."/>
            <person name="Van de Peer Y."/>
        </authorList>
    </citation>
    <scope>NUCLEOTIDE SEQUENCE [LARGE SCALE GENOMIC DNA]</scope>
    <source>
        <strain evidence="8">cv. Finnish</strain>
    </source>
</reference>
<comment type="domain">
    <text evidence="4">The DELLA motif is required for its GA-induced degradation.</text>
</comment>